<feature type="transmembrane region" description="Helical" evidence="1">
    <location>
        <begin position="145"/>
        <end position="161"/>
    </location>
</feature>
<organism evidence="2 3">
    <name type="scientific">Paraburkholderia bryophila</name>
    <dbReference type="NCBI Taxonomy" id="420952"/>
    <lineage>
        <taxon>Bacteria</taxon>
        <taxon>Pseudomonadati</taxon>
        <taxon>Pseudomonadota</taxon>
        <taxon>Betaproteobacteria</taxon>
        <taxon>Burkholderiales</taxon>
        <taxon>Burkholderiaceae</taxon>
        <taxon>Paraburkholderia</taxon>
    </lineage>
</organism>
<sequence>MSAVQHLDTDQRSQQSEVRASRAIGAIFFTVFGAAWLVLWCLQMYGAAPGVLLIIATAGVALLLLSFSQFRRNKSAYRANQRTPRRLKQSRAFNVINAAQWVIIIGGATVLAELNESIWIMPLVIFTIGAHFIPVGVVFKSKARYVIGIILMLVALVYPHLTDAGPASPFGPLCTGLILWAGAMASLLPYKHGDGAVPSE</sequence>
<gene>
    <name evidence="2" type="ORF">BX591_11486</name>
</gene>
<keyword evidence="1" id="KW-0812">Transmembrane</keyword>
<protein>
    <submittedName>
        <fullName evidence="2">Uncharacterized protein</fullName>
    </submittedName>
</protein>
<keyword evidence="1" id="KW-0472">Membrane</keyword>
<reference evidence="2 3" key="1">
    <citation type="submission" date="2018-06" db="EMBL/GenBank/DDBJ databases">
        <title>Genomic Encyclopedia of Type Strains, Phase III (KMG-III): the genomes of soil and plant-associated and newly described type strains.</title>
        <authorList>
            <person name="Whitman W."/>
        </authorList>
    </citation>
    <scope>NUCLEOTIDE SEQUENCE [LARGE SCALE GENOMIC DNA]</scope>
    <source>
        <strain evidence="2 3">LMG 23644</strain>
    </source>
</reference>
<feature type="transmembrane region" description="Helical" evidence="1">
    <location>
        <begin position="118"/>
        <end position="138"/>
    </location>
</feature>
<evidence type="ECO:0000313" key="3">
    <source>
        <dbReference type="Proteomes" id="UP000248918"/>
    </source>
</evidence>
<feature type="transmembrane region" description="Helical" evidence="1">
    <location>
        <begin position="167"/>
        <end position="190"/>
    </location>
</feature>
<dbReference type="Proteomes" id="UP000248918">
    <property type="component" value="Unassembled WGS sequence"/>
</dbReference>
<feature type="transmembrane region" description="Helical" evidence="1">
    <location>
        <begin position="51"/>
        <end position="70"/>
    </location>
</feature>
<dbReference type="EMBL" id="QLTK01000014">
    <property type="protein sequence ID" value="RAS26426.1"/>
    <property type="molecule type" value="Genomic_DNA"/>
</dbReference>
<comment type="caution">
    <text evidence="2">The sequence shown here is derived from an EMBL/GenBank/DDBJ whole genome shotgun (WGS) entry which is preliminary data.</text>
</comment>
<proteinExistence type="predicted"/>
<feature type="transmembrane region" description="Helical" evidence="1">
    <location>
        <begin position="23"/>
        <end position="45"/>
    </location>
</feature>
<dbReference type="AlphaFoldDB" id="A0A329BV37"/>
<evidence type="ECO:0000313" key="2">
    <source>
        <dbReference type="EMBL" id="RAS26426.1"/>
    </source>
</evidence>
<dbReference type="OrthoDB" id="123418at2"/>
<accession>A0A329BV37</accession>
<name>A0A329BV37_9BURK</name>
<feature type="transmembrane region" description="Helical" evidence="1">
    <location>
        <begin position="91"/>
        <end position="112"/>
    </location>
</feature>
<dbReference type="RefSeq" id="WP_111933138.1">
    <property type="nucleotide sequence ID" value="NZ_CADFFP010000017.1"/>
</dbReference>
<evidence type="ECO:0000256" key="1">
    <source>
        <dbReference type="SAM" id="Phobius"/>
    </source>
</evidence>
<keyword evidence="1" id="KW-1133">Transmembrane helix</keyword>